<gene>
    <name evidence="1" type="ORF">AKG60_28505</name>
    <name evidence="2" type="ORF">M5598_24870</name>
</gene>
<keyword evidence="2" id="KW-0614">Plasmid</keyword>
<dbReference type="EMBL" id="LHQV01000051">
    <property type="protein sequence ID" value="OQJ94125.1"/>
    <property type="molecule type" value="Genomic_DNA"/>
</dbReference>
<dbReference type="Proteomes" id="UP000191946">
    <property type="component" value="Unassembled WGS sequence"/>
</dbReference>
<proteinExistence type="predicted"/>
<dbReference type="EMBL" id="CP097357">
    <property type="protein sequence ID" value="UYV30278.1"/>
    <property type="molecule type" value="Genomic_DNA"/>
</dbReference>
<geneLocation type="plasmid" evidence="2 4">
    <name>pVP-16-VB00198-1</name>
</geneLocation>
<accession>A0A0L8CFM1</accession>
<protein>
    <submittedName>
        <fullName evidence="2">Uncharacterized protein</fullName>
    </submittedName>
</protein>
<reference evidence="1 3" key="1">
    <citation type="submission" date="2015-08" db="EMBL/GenBank/DDBJ databases">
        <title>Draft Genome Sequences of Vibrio parahaemolyticus Strains.</title>
        <authorList>
            <person name="Gonzalez-Escalona N."/>
            <person name="DePaola A."/>
        </authorList>
    </citation>
    <scope>NUCLEOTIDE SEQUENCE [LARGE SCALE GENOMIC DNA]</scope>
    <source>
        <strain evidence="1 3">CFSAN001621</strain>
    </source>
</reference>
<dbReference type="RefSeq" id="WP_038129191.1">
    <property type="nucleotide sequence ID" value="NZ_CP062152.1"/>
</dbReference>
<dbReference type="Proteomes" id="UP001163036">
    <property type="component" value="Plasmid pVP-16-VB00198-1"/>
</dbReference>
<evidence type="ECO:0000313" key="3">
    <source>
        <dbReference type="Proteomes" id="UP000191946"/>
    </source>
</evidence>
<sequence>MSGLEQTNYSKLSNRLDEIHKEFEKNMTNPDVDIVAPLLSETLDIDKTLRERINQVEQLRKQLLENNNNET</sequence>
<evidence type="ECO:0000313" key="4">
    <source>
        <dbReference type="Proteomes" id="UP001163036"/>
    </source>
</evidence>
<evidence type="ECO:0000313" key="1">
    <source>
        <dbReference type="EMBL" id="OQJ94125.1"/>
    </source>
</evidence>
<reference evidence="2" key="2">
    <citation type="submission" date="2022-05" db="EMBL/GenBank/DDBJ databases">
        <title>Megaplasmid of Vibrio parahaemolyticus.</title>
        <authorList>
            <person name="Strauch E."/>
            <person name="Borowiak M."/>
        </authorList>
    </citation>
    <scope>NUCLEOTIDE SEQUENCE</scope>
    <source>
        <strain evidence="2">16-VB00198</strain>
        <plasmid evidence="2">pVP-16-VB00198-1</plasmid>
    </source>
</reference>
<evidence type="ECO:0000313" key="2">
    <source>
        <dbReference type="EMBL" id="UYV30278.1"/>
    </source>
</evidence>
<organism evidence="2 4">
    <name type="scientific">Vibrio parahaemolyticus</name>
    <dbReference type="NCBI Taxonomy" id="670"/>
    <lineage>
        <taxon>Bacteria</taxon>
        <taxon>Pseudomonadati</taxon>
        <taxon>Pseudomonadota</taxon>
        <taxon>Gammaproteobacteria</taxon>
        <taxon>Vibrionales</taxon>
        <taxon>Vibrionaceae</taxon>
        <taxon>Vibrio</taxon>
    </lineage>
</organism>
<dbReference type="AlphaFoldDB" id="A0A0L8CFM1"/>
<name>A0A0L8CFM1_VIBPH</name>
<keyword evidence="3" id="KW-1185">Reference proteome</keyword>